<dbReference type="Proteomes" id="UP000224634">
    <property type="component" value="Unassembled WGS sequence"/>
</dbReference>
<dbReference type="AlphaFoldDB" id="A0A2B7YDH3"/>
<reference evidence="2 3" key="1">
    <citation type="submission" date="2017-10" db="EMBL/GenBank/DDBJ databases">
        <title>Comparative genomics in systemic dimorphic fungi from Ajellomycetaceae.</title>
        <authorList>
            <person name="Munoz J.F."/>
            <person name="Mcewen J.G."/>
            <person name="Clay O.K."/>
            <person name="Cuomo C.A."/>
        </authorList>
    </citation>
    <scope>NUCLEOTIDE SEQUENCE [LARGE SCALE GENOMIC DNA]</scope>
    <source>
        <strain evidence="2 3">UAMH7299</strain>
    </source>
</reference>
<protein>
    <submittedName>
        <fullName evidence="2">Uncharacterized protein</fullName>
    </submittedName>
</protein>
<feature type="transmembrane region" description="Helical" evidence="1">
    <location>
        <begin position="21"/>
        <end position="40"/>
    </location>
</feature>
<evidence type="ECO:0000313" key="2">
    <source>
        <dbReference type="EMBL" id="PGH19240.1"/>
    </source>
</evidence>
<name>A0A2B7YDH3_POLH7</name>
<proteinExistence type="predicted"/>
<organism evidence="2 3">
    <name type="scientific">Polytolypa hystricis (strain UAMH7299)</name>
    <dbReference type="NCBI Taxonomy" id="1447883"/>
    <lineage>
        <taxon>Eukaryota</taxon>
        <taxon>Fungi</taxon>
        <taxon>Dikarya</taxon>
        <taxon>Ascomycota</taxon>
        <taxon>Pezizomycotina</taxon>
        <taxon>Eurotiomycetes</taxon>
        <taxon>Eurotiomycetidae</taxon>
        <taxon>Onygenales</taxon>
        <taxon>Onygenales incertae sedis</taxon>
        <taxon>Polytolypa</taxon>
    </lineage>
</organism>
<keyword evidence="1" id="KW-0472">Membrane</keyword>
<evidence type="ECO:0000256" key="1">
    <source>
        <dbReference type="SAM" id="Phobius"/>
    </source>
</evidence>
<dbReference type="EMBL" id="PDNA01000050">
    <property type="protein sequence ID" value="PGH19240.1"/>
    <property type="molecule type" value="Genomic_DNA"/>
</dbReference>
<accession>A0A2B7YDH3</accession>
<gene>
    <name evidence="2" type="ORF">AJ80_04105</name>
</gene>
<keyword evidence="3" id="KW-1185">Reference proteome</keyword>
<feature type="transmembrane region" description="Helical" evidence="1">
    <location>
        <begin position="86"/>
        <end position="110"/>
    </location>
</feature>
<comment type="caution">
    <text evidence="2">The sequence shown here is derived from an EMBL/GenBank/DDBJ whole genome shotgun (WGS) entry which is preliminary data.</text>
</comment>
<feature type="transmembrane region" description="Helical" evidence="1">
    <location>
        <begin position="52"/>
        <end position="74"/>
    </location>
</feature>
<keyword evidence="1" id="KW-1133">Transmembrane helix</keyword>
<evidence type="ECO:0000313" key="3">
    <source>
        <dbReference type="Proteomes" id="UP000224634"/>
    </source>
</evidence>
<sequence>MRRFSDEYFERNVRYGSPPSLRNKIWSTIFVGVAGFPVLIMSAKLLGTAPDIWAPIASIPSCILPVFFMAFIVWSFPHERLRTNRLPLHIVAWLGFLSILPGTVCAGYGLTHYKIRRPELQPPPGTRCGRAPCGMETEQILLGMSVGFLIVQM</sequence>
<keyword evidence="1" id="KW-0812">Transmembrane</keyword>